<feature type="domain" description="Major facilitator superfamily (MFS) profile" evidence="9">
    <location>
        <begin position="25"/>
        <end position="411"/>
    </location>
</feature>
<evidence type="ECO:0000313" key="11">
    <source>
        <dbReference type="Proteomes" id="UP001342631"/>
    </source>
</evidence>
<dbReference type="SUPFAM" id="SSF103473">
    <property type="entry name" value="MFS general substrate transporter"/>
    <property type="match status" value="1"/>
</dbReference>
<dbReference type="CDD" id="cd17320">
    <property type="entry name" value="MFS_MdfA_MDR_like"/>
    <property type="match status" value="1"/>
</dbReference>
<keyword evidence="3" id="KW-0813">Transport</keyword>
<feature type="transmembrane region" description="Helical" evidence="8">
    <location>
        <begin position="60"/>
        <end position="79"/>
    </location>
</feature>
<feature type="transmembrane region" description="Helical" evidence="8">
    <location>
        <begin position="323"/>
        <end position="342"/>
    </location>
</feature>
<evidence type="ECO:0000256" key="3">
    <source>
        <dbReference type="ARBA" id="ARBA00022448"/>
    </source>
</evidence>
<evidence type="ECO:0000256" key="1">
    <source>
        <dbReference type="ARBA" id="ARBA00004651"/>
    </source>
</evidence>
<feature type="transmembrane region" description="Helical" evidence="8">
    <location>
        <begin position="116"/>
        <end position="137"/>
    </location>
</feature>
<name>A0ABQ6QYZ4_9BACT</name>
<dbReference type="Pfam" id="PF07690">
    <property type="entry name" value="MFS_1"/>
    <property type="match status" value="1"/>
</dbReference>
<protein>
    <submittedName>
        <fullName evidence="10">CmlA/FloR family chloramphenicol efflux MFS transporter</fullName>
    </submittedName>
</protein>
<dbReference type="NCBIfam" id="TIGR00710">
    <property type="entry name" value="efflux_Bcr_CflA"/>
    <property type="match status" value="1"/>
</dbReference>
<feature type="transmembrane region" description="Helical" evidence="8">
    <location>
        <begin position="21"/>
        <end position="40"/>
    </location>
</feature>
<dbReference type="NCBIfam" id="NF033134">
    <property type="entry name" value="cmlA_floR"/>
    <property type="match status" value="1"/>
</dbReference>
<feature type="transmembrane region" description="Helical" evidence="8">
    <location>
        <begin position="295"/>
        <end position="317"/>
    </location>
</feature>
<feature type="transmembrane region" description="Helical" evidence="8">
    <location>
        <begin position="254"/>
        <end position="274"/>
    </location>
</feature>
<dbReference type="PANTHER" id="PTHR23502:SF132">
    <property type="entry name" value="POLYAMINE TRANSPORTER 2-RELATED"/>
    <property type="match status" value="1"/>
</dbReference>
<reference evidence="10 11" key="1">
    <citation type="journal article" date="2024" name="Arch. Microbiol.">
        <title>Corallococcus caeni sp. nov., a novel myxobacterium isolated from activated sludge.</title>
        <authorList>
            <person name="Tomita S."/>
            <person name="Nakai R."/>
            <person name="Kuroda K."/>
            <person name="Kurashita H."/>
            <person name="Hatamoto M."/>
            <person name="Yamaguchi T."/>
            <person name="Narihiro T."/>
        </authorList>
    </citation>
    <scope>NUCLEOTIDE SEQUENCE [LARGE SCALE GENOMIC DNA]</scope>
    <source>
        <strain evidence="10 11">NO1</strain>
    </source>
</reference>
<keyword evidence="5 8" id="KW-0812">Transmembrane</keyword>
<evidence type="ECO:0000256" key="7">
    <source>
        <dbReference type="ARBA" id="ARBA00023136"/>
    </source>
</evidence>
<keyword evidence="7 8" id="KW-0472">Membrane</keyword>
<evidence type="ECO:0000313" key="10">
    <source>
        <dbReference type="EMBL" id="GMU09052.1"/>
    </source>
</evidence>
<comment type="subcellular location">
    <subcellularLocation>
        <location evidence="1">Cell membrane</location>
        <topology evidence="1">Multi-pass membrane protein</topology>
    </subcellularLocation>
</comment>
<dbReference type="InterPro" id="IPR020846">
    <property type="entry name" value="MFS_dom"/>
</dbReference>
<dbReference type="EMBL" id="BTTX01000005">
    <property type="protein sequence ID" value="GMU09052.1"/>
    <property type="molecule type" value="Genomic_DNA"/>
</dbReference>
<comment type="similarity">
    <text evidence="2">Belongs to the major facilitator superfamily. Bcr/CmlA family.</text>
</comment>
<proteinExistence type="inferred from homology"/>
<dbReference type="PANTHER" id="PTHR23502">
    <property type="entry name" value="MAJOR FACILITATOR SUPERFAMILY"/>
    <property type="match status" value="1"/>
</dbReference>
<accession>A0ABQ6QYZ4</accession>
<dbReference type="InterPro" id="IPR036259">
    <property type="entry name" value="MFS_trans_sf"/>
</dbReference>
<keyword evidence="6 8" id="KW-1133">Transmembrane helix</keyword>
<evidence type="ECO:0000256" key="6">
    <source>
        <dbReference type="ARBA" id="ARBA00022989"/>
    </source>
</evidence>
<evidence type="ECO:0000256" key="4">
    <source>
        <dbReference type="ARBA" id="ARBA00022475"/>
    </source>
</evidence>
<dbReference type="InterPro" id="IPR004812">
    <property type="entry name" value="Efflux_drug-R_Bcr/CmlA"/>
</dbReference>
<feature type="transmembrane region" description="Helical" evidence="8">
    <location>
        <begin position="149"/>
        <end position="172"/>
    </location>
</feature>
<organism evidence="10 11">
    <name type="scientific">Corallococcus caeni</name>
    <dbReference type="NCBI Taxonomy" id="3082388"/>
    <lineage>
        <taxon>Bacteria</taxon>
        <taxon>Pseudomonadati</taxon>
        <taxon>Myxococcota</taxon>
        <taxon>Myxococcia</taxon>
        <taxon>Myxococcales</taxon>
        <taxon>Cystobacterineae</taxon>
        <taxon>Myxococcaceae</taxon>
        <taxon>Corallococcus</taxon>
    </lineage>
</organism>
<dbReference type="Proteomes" id="UP001342631">
    <property type="component" value="Unassembled WGS sequence"/>
</dbReference>
<evidence type="ECO:0000256" key="5">
    <source>
        <dbReference type="ARBA" id="ARBA00022692"/>
    </source>
</evidence>
<evidence type="ECO:0000256" key="8">
    <source>
        <dbReference type="SAM" id="Phobius"/>
    </source>
</evidence>
<keyword evidence="11" id="KW-1185">Reference proteome</keyword>
<feature type="transmembrane region" description="Helical" evidence="8">
    <location>
        <begin position="91"/>
        <end position="110"/>
    </location>
</feature>
<feature type="transmembrane region" description="Helical" evidence="8">
    <location>
        <begin position="354"/>
        <end position="374"/>
    </location>
</feature>
<sequence>MFLICADAFMSDPKTLSWNHSVPAALLLMAPFDLLASLAMDIYLPVVPAMPGILGTTPAIVQLTLSLYMAVLGLGQLVFGPLSDRIGRRRVLLGGALLFAASSFLLAGTSEAATFVGLRLMQGIGASATLVATFATVRDVYAERPEGAVIYSLFSAMLAFVPALGPIAGALLAKHLGWRVLFLTLGILATAAMLQALPRWPETRASGEPRRGMALQPILRSAAFWTYTLGFSAAMGCFFVFFSTAPRVLMGRAGFSAFGFSLAFATAALAMMVTTRFAKRFVTRWGLAGSLARGMGLLLLGAGLLTAGQLLAAPSFWTFVVPMWVIAAGIVFAVSVTANGALHAFGAVAGTAVALYFCIQSLIVGVLGTGMVVLLDGDTAWPLVGYASLMAGVTLLCLGHLRGAPCGPRARVVNSAPSDERPPPGRPHP</sequence>
<feature type="transmembrane region" description="Helical" evidence="8">
    <location>
        <begin position="178"/>
        <end position="197"/>
    </location>
</feature>
<keyword evidence="4" id="KW-1003">Cell membrane</keyword>
<evidence type="ECO:0000256" key="2">
    <source>
        <dbReference type="ARBA" id="ARBA00006236"/>
    </source>
</evidence>
<gene>
    <name evidence="10" type="primary">cml</name>
    <name evidence="10" type="ORF">ASNO1_53050</name>
</gene>
<evidence type="ECO:0000259" key="9">
    <source>
        <dbReference type="PROSITE" id="PS50850"/>
    </source>
</evidence>
<comment type="caution">
    <text evidence="10">The sequence shown here is derived from an EMBL/GenBank/DDBJ whole genome shotgun (WGS) entry which is preliminary data.</text>
</comment>
<dbReference type="InterPro" id="IPR011701">
    <property type="entry name" value="MFS"/>
</dbReference>
<feature type="transmembrane region" description="Helical" evidence="8">
    <location>
        <begin position="218"/>
        <end position="242"/>
    </location>
</feature>
<feature type="transmembrane region" description="Helical" evidence="8">
    <location>
        <begin position="380"/>
        <end position="401"/>
    </location>
</feature>
<dbReference type="PROSITE" id="PS50850">
    <property type="entry name" value="MFS"/>
    <property type="match status" value="1"/>
</dbReference>
<dbReference type="Gene3D" id="1.20.1720.10">
    <property type="entry name" value="Multidrug resistance protein D"/>
    <property type="match status" value="1"/>
</dbReference>